<feature type="domain" description="HTH cro/C1-type" evidence="1">
    <location>
        <begin position="8"/>
        <end position="57"/>
    </location>
</feature>
<reference evidence="2 3" key="1">
    <citation type="submission" date="2018-08" db="EMBL/GenBank/DDBJ databases">
        <title>A genome reference for cultivated species of the human gut microbiota.</title>
        <authorList>
            <person name="Zou Y."/>
            <person name="Xue W."/>
            <person name="Luo G."/>
        </authorList>
    </citation>
    <scope>NUCLEOTIDE SEQUENCE [LARGE SCALE GENOMIC DNA]</scope>
    <source>
        <strain evidence="2 3">AM34-3LB</strain>
    </source>
</reference>
<dbReference type="AlphaFoldDB" id="A0A414B516"/>
<dbReference type="CDD" id="cd00093">
    <property type="entry name" value="HTH_XRE"/>
    <property type="match status" value="1"/>
</dbReference>
<dbReference type="GO" id="GO:0003677">
    <property type="term" value="F:DNA binding"/>
    <property type="evidence" value="ECO:0007669"/>
    <property type="project" value="InterPro"/>
</dbReference>
<dbReference type="Pfam" id="PF13443">
    <property type="entry name" value="HTH_26"/>
    <property type="match status" value="1"/>
</dbReference>
<protein>
    <submittedName>
        <fullName evidence="2">XRE family transcriptional regulator</fullName>
    </submittedName>
</protein>
<dbReference type="Gene3D" id="1.10.260.40">
    <property type="entry name" value="lambda repressor-like DNA-binding domains"/>
    <property type="match status" value="1"/>
</dbReference>
<dbReference type="SUPFAM" id="SSF47413">
    <property type="entry name" value="lambda repressor-like DNA-binding domains"/>
    <property type="match status" value="1"/>
</dbReference>
<sequence length="110" mass="12746">MDIISFIEEEMSKKEMTYDMLAKKIGTSRQNLWMKLNQKKRPNFGTIRKILSGLDIDLIIENKRNAEETSEEDVASFFEIADNEQVSYIAIEAFLSALGYTLKMDARKNE</sequence>
<dbReference type="Proteomes" id="UP000284621">
    <property type="component" value="Unassembled WGS sequence"/>
</dbReference>
<dbReference type="InterPro" id="IPR001387">
    <property type="entry name" value="Cro/C1-type_HTH"/>
</dbReference>
<evidence type="ECO:0000313" key="3">
    <source>
        <dbReference type="Proteomes" id="UP000284621"/>
    </source>
</evidence>
<evidence type="ECO:0000313" key="2">
    <source>
        <dbReference type="EMBL" id="RHC64139.1"/>
    </source>
</evidence>
<comment type="caution">
    <text evidence="2">The sequence shown here is derived from an EMBL/GenBank/DDBJ whole genome shotgun (WGS) entry which is preliminary data.</text>
</comment>
<proteinExistence type="predicted"/>
<name>A0A414B516_9FIRM</name>
<dbReference type="EMBL" id="QSID01000009">
    <property type="protein sequence ID" value="RHC64139.1"/>
    <property type="molecule type" value="Genomic_DNA"/>
</dbReference>
<dbReference type="InterPro" id="IPR010982">
    <property type="entry name" value="Lambda_DNA-bd_dom_sf"/>
</dbReference>
<gene>
    <name evidence="2" type="ORF">DW833_08730</name>
</gene>
<evidence type="ECO:0000259" key="1">
    <source>
        <dbReference type="Pfam" id="PF13443"/>
    </source>
</evidence>
<organism evidence="2 3">
    <name type="scientific">Anaerobutyricum hallii</name>
    <dbReference type="NCBI Taxonomy" id="39488"/>
    <lineage>
        <taxon>Bacteria</taxon>
        <taxon>Bacillati</taxon>
        <taxon>Bacillota</taxon>
        <taxon>Clostridia</taxon>
        <taxon>Lachnospirales</taxon>
        <taxon>Lachnospiraceae</taxon>
        <taxon>Anaerobutyricum</taxon>
    </lineage>
</organism>
<accession>A0A414B516</accession>
<keyword evidence="3" id="KW-1185">Reference proteome</keyword>